<dbReference type="Proteomes" id="UP000051448">
    <property type="component" value="Unassembled WGS sequence"/>
</dbReference>
<accession>A0A0R1M722</accession>
<comment type="caution">
    <text evidence="10">The sequence shown here is derived from an EMBL/GenBank/DDBJ whole genome shotgun (WGS) entry which is preliminary data.</text>
</comment>
<dbReference type="Gene3D" id="1.20.1560.10">
    <property type="entry name" value="ABC transporter type 1, transmembrane domain"/>
    <property type="match status" value="1"/>
</dbReference>
<evidence type="ECO:0000256" key="4">
    <source>
        <dbReference type="ARBA" id="ARBA00022840"/>
    </source>
</evidence>
<dbReference type="PANTHER" id="PTHR43394:SF1">
    <property type="entry name" value="ATP-BINDING CASSETTE SUB-FAMILY B MEMBER 10, MITOCHONDRIAL"/>
    <property type="match status" value="1"/>
</dbReference>
<feature type="transmembrane region" description="Helical" evidence="7">
    <location>
        <begin position="51"/>
        <end position="68"/>
    </location>
</feature>
<keyword evidence="2 7" id="KW-0812">Transmembrane</keyword>
<evidence type="ECO:0000313" key="11">
    <source>
        <dbReference type="Proteomes" id="UP000051448"/>
    </source>
</evidence>
<evidence type="ECO:0000313" key="10">
    <source>
        <dbReference type="EMBL" id="KRL03902.1"/>
    </source>
</evidence>
<organism evidence="10 11">
    <name type="scientific">Liquorilactobacillus hordei DSM 19519</name>
    <dbReference type="NCBI Taxonomy" id="1423759"/>
    <lineage>
        <taxon>Bacteria</taxon>
        <taxon>Bacillati</taxon>
        <taxon>Bacillota</taxon>
        <taxon>Bacilli</taxon>
        <taxon>Lactobacillales</taxon>
        <taxon>Lactobacillaceae</taxon>
        <taxon>Liquorilactobacillus</taxon>
    </lineage>
</organism>
<reference evidence="10 11" key="1">
    <citation type="journal article" date="2015" name="Genome Announc.">
        <title>Expanding the biotechnology potential of lactobacilli through comparative genomics of 213 strains and associated genera.</title>
        <authorList>
            <person name="Sun Z."/>
            <person name="Harris H.M."/>
            <person name="McCann A."/>
            <person name="Guo C."/>
            <person name="Argimon S."/>
            <person name="Zhang W."/>
            <person name="Yang X."/>
            <person name="Jeffery I.B."/>
            <person name="Cooney J.C."/>
            <person name="Kagawa T.F."/>
            <person name="Liu W."/>
            <person name="Song Y."/>
            <person name="Salvetti E."/>
            <person name="Wrobel A."/>
            <person name="Rasinkangas P."/>
            <person name="Parkhill J."/>
            <person name="Rea M.C."/>
            <person name="O'Sullivan O."/>
            <person name="Ritari J."/>
            <person name="Douillard F.P."/>
            <person name="Paul Ross R."/>
            <person name="Yang R."/>
            <person name="Briner A.E."/>
            <person name="Felis G.E."/>
            <person name="de Vos W.M."/>
            <person name="Barrangou R."/>
            <person name="Klaenhammer T.R."/>
            <person name="Caufield P.W."/>
            <person name="Cui Y."/>
            <person name="Zhang H."/>
            <person name="O'Toole P.W."/>
        </authorList>
    </citation>
    <scope>NUCLEOTIDE SEQUENCE [LARGE SCALE GENOMIC DNA]</scope>
    <source>
        <strain evidence="10 11">DSM 19519</strain>
    </source>
</reference>
<dbReference type="GeneID" id="98311780"/>
<dbReference type="InterPro" id="IPR011527">
    <property type="entry name" value="ABC1_TM_dom"/>
</dbReference>
<feature type="domain" description="ABC transmembrane type-1" evidence="9">
    <location>
        <begin position="16"/>
        <end position="298"/>
    </location>
</feature>
<keyword evidence="4" id="KW-0067">ATP-binding</keyword>
<dbReference type="CDD" id="cd03228">
    <property type="entry name" value="ABCC_MRP_Like"/>
    <property type="match status" value="1"/>
</dbReference>
<evidence type="ECO:0000256" key="1">
    <source>
        <dbReference type="ARBA" id="ARBA00004651"/>
    </source>
</evidence>
<feature type="transmembrane region" description="Helical" evidence="7">
    <location>
        <begin position="275"/>
        <end position="296"/>
    </location>
</feature>
<feature type="transmembrane region" description="Helical" evidence="7">
    <location>
        <begin position="150"/>
        <end position="169"/>
    </location>
</feature>
<keyword evidence="11" id="KW-1185">Reference proteome</keyword>
<dbReference type="RefSeq" id="WP_057870369.1">
    <property type="nucleotide sequence ID" value="NZ_AZDX01000061.1"/>
</dbReference>
<dbReference type="Pfam" id="PF00005">
    <property type="entry name" value="ABC_tran"/>
    <property type="match status" value="1"/>
</dbReference>
<dbReference type="InterPro" id="IPR039421">
    <property type="entry name" value="Type_1_exporter"/>
</dbReference>
<dbReference type="PROSITE" id="PS50893">
    <property type="entry name" value="ABC_TRANSPORTER_2"/>
    <property type="match status" value="1"/>
</dbReference>
<dbReference type="STRING" id="1423759.FC92_GL001927"/>
<dbReference type="GO" id="GO:0005524">
    <property type="term" value="F:ATP binding"/>
    <property type="evidence" value="ECO:0007669"/>
    <property type="project" value="UniProtKB-KW"/>
</dbReference>
<dbReference type="AlphaFoldDB" id="A0A0R1M722"/>
<feature type="domain" description="ABC transporter" evidence="8">
    <location>
        <begin position="331"/>
        <end position="531"/>
    </location>
</feature>
<dbReference type="EMBL" id="AZDX01000061">
    <property type="protein sequence ID" value="KRL03902.1"/>
    <property type="molecule type" value="Genomic_DNA"/>
</dbReference>
<evidence type="ECO:0000256" key="3">
    <source>
        <dbReference type="ARBA" id="ARBA00022741"/>
    </source>
</evidence>
<dbReference type="PATRIC" id="fig|1423759.3.peg.2012"/>
<dbReference type="InterPro" id="IPR003593">
    <property type="entry name" value="AAA+_ATPase"/>
</dbReference>
<dbReference type="InterPro" id="IPR036640">
    <property type="entry name" value="ABC1_TM_sf"/>
</dbReference>
<dbReference type="PROSITE" id="PS50929">
    <property type="entry name" value="ABC_TM1F"/>
    <property type="match status" value="1"/>
</dbReference>
<dbReference type="InterPro" id="IPR017871">
    <property type="entry name" value="ABC_transporter-like_CS"/>
</dbReference>
<dbReference type="InterPro" id="IPR003439">
    <property type="entry name" value="ABC_transporter-like_ATP-bd"/>
</dbReference>
<dbReference type="GO" id="GO:0015421">
    <property type="term" value="F:ABC-type oligopeptide transporter activity"/>
    <property type="evidence" value="ECO:0007669"/>
    <property type="project" value="TreeGrafter"/>
</dbReference>
<dbReference type="PANTHER" id="PTHR43394">
    <property type="entry name" value="ATP-DEPENDENT PERMEASE MDL1, MITOCHONDRIAL"/>
    <property type="match status" value="1"/>
</dbReference>
<keyword evidence="5 7" id="KW-1133">Transmembrane helix</keyword>
<keyword evidence="6 7" id="KW-0472">Membrane</keyword>
<comment type="subcellular location">
    <subcellularLocation>
        <location evidence="1">Cell membrane</location>
        <topology evidence="1">Multi-pass membrane protein</topology>
    </subcellularLocation>
</comment>
<dbReference type="Gene3D" id="3.40.50.300">
    <property type="entry name" value="P-loop containing nucleotide triphosphate hydrolases"/>
    <property type="match status" value="1"/>
</dbReference>
<dbReference type="PROSITE" id="PS00211">
    <property type="entry name" value="ABC_TRANSPORTER_1"/>
    <property type="match status" value="1"/>
</dbReference>
<dbReference type="SUPFAM" id="SSF90123">
    <property type="entry name" value="ABC transporter transmembrane region"/>
    <property type="match status" value="1"/>
</dbReference>
<evidence type="ECO:0000259" key="9">
    <source>
        <dbReference type="PROSITE" id="PS50929"/>
    </source>
</evidence>
<dbReference type="Pfam" id="PF00664">
    <property type="entry name" value="ABC_membrane"/>
    <property type="match status" value="1"/>
</dbReference>
<sequence length="532" mass="59301">MDKIVHYFKQNKMRTIMLLIIMIVATTLDTLGSVFLTNLTDSIAHESKRLFVIWFMIIVLVSIGRVIFGNLTNYVQETLVEKLSIDLRGDIVQKIVQLSYGDFHNKWSVGDYTSWLTNDIQQIKKNGFFAFCDVCFYVLELVIPTFTLCFYNWSLAVTALLLSLVLLFLPKMVGNMLDSVAKDVTSSNSVFTTAVTSILGGFDTLIFFGKRSVMKSKINEESQNIYLAQSKYSYHNMWVNNIVGAISVLSQISIIGLTGLLAVNKNLSVGSVMSTGSLAAVIFMAMQNITSNIVVIKSTKPVFDKFVLLSANKNVENKQYLNNSQLKVPSLYVKDVALPDSTGSGYWLKPVSFKVVSGTKVLLAGPSGVGKSTLLRIIAGVTTDYEGTIDWNSDSNSYMPLYLPQKPYIFSDTIKFNLTLGAMYPQEIIEGALREVNLLDKIAALPQQMDTMITADGADFSGGERQRLALARALITQPRVLLLDESTSSLDEKLANKIMFKLMSIKDLTMIVVEHKINLEREQQFDQIIQLS</sequence>
<evidence type="ECO:0000256" key="5">
    <source>
        <dbReference type="ARBA" id="ARBA00022989"/>
    </source>
</evidence>
<proteinExistence type="predicted"/>
<protein>
    <submittedName>
        <fullName evidence="10">Abc transporter atpase and permease</fullName>
    </submittedName>
</protein>
<dbReference type="GO" id="GO:0005886">
    <property type="term" value="C:plasma membrane"/>
    <property type="evidence" value="ECO:0007669"/>
    <property type="project" value="UniProtKB-SubCell"/>
</dbReference>
<feature type="transmembrane region" description="Helical" evidence="7">
    <location>
        <begin position="189"/>
        <end position="208"/>
    </location>
</feature>
<feature type="transmembrane region" description="Helical" evidence="7">
    <location>
        <begin position="16"/>
        <end position="39"/>
    </location>
</feature>
<evidence type="ECO:0000256" key="2">
    <source>
        <dbReference type="ARBA" id="ARBA00022692"/>
    </source>
</evidence>
<dbReference type="InterPro" id="IPR027417">
    <property type="entry name" value="P-loop_NTPase"/>
</dbReference>
<dbReference type="SUPFAM" id="SSF52540">
    <property type="entry name" value="P-loop containing nucleoside triphosphate hydrolases"/>
    <property type="match status" value="1"/>
</dbReference>
<keyword evidence="3" id="KW-0547">Nucleotide-binding</keyword>
<evidence type="ECO:0000256" key="6">
    <source>
        <dbReference type="ARBA" id="ARBA00023136"/>
    </source>
</evidence>
<evidence type="ECO:0000259" key="8">
    <source>
        <dbReference type="PROSITE" id="PS50893"/>
    </source>
</evidence>
<dbReference type="SMART" id="SM00382">
    <property type="entry name" value="AAA"/>
    <property type="match status" value="1"/>
</dbReference>
<feature type="transmembrane region" description="Helical" evidence="7">
    <location>
        <begin position="238"/>
        <end position="263"/>
    </location>
</feature>
<gene>
    <name evidence="10" type="ORF">FC92_GL001927</name>
</gene>
<evidence type="ECO:0000256" key="7">
    <source>
        <dbReference type="SAM" id="Phobius"/>
    </source>
</evidence>
<dbReference type="GO" id="GO:0016887">
    <property type="term" value="F:ATP hydrolysis activity"/>
    <property type="evidence" value="ECO:0007669"/>
    <property type="project" value="InterPro"/>
</dbReference>
<name>A0A0R1M722_9LACO</name>